<name>A0A2A4CRJ9_9RHOB</name>
<comment type="caution">
    <text evidence="2">The sequence shown here is derived from an EMBL/GenBank/DDBJ whole genome shotgun (WGS) entry which is preliminary data.</text>
</comment>
<gene>
    <name evidence="2" type="ORF">CLN94_06330</name>
</gene>
<keyword evidence="2" id="KW-0413">Isomerase</keyword>
<dbReference type="Proteomes" id="UP000243507">
    <property type="component" value="Unassembled WGS sequence"/>
</dbReference>
<feature type="domain" description="Mycothiol-dependent maleylpyruvate isomerase metal-binding" evidence="1">
    <location>
        <begin position="36"/>
        <end position="160"/>
    </location>
</feature>
<dbReference type="EMBL" id="NTJD01000004">
    <property type="protein sequence ID" value="PCD76724.1"/>
    <property type="molecule type" value="Genomic_DNA"/>
</dbReference>
<dbReference type="GO" id="GO:0016853">
    <property type="term" value="F:isomerase activity"/>
    <property type="evidence" value="ECO:0007669"/>
    <property type="project" value="UniProtKB-KW"/>
</dbReference>
<organism evidence="2 3">
    <name type="scientific">Pseudothioclava arenosa</name>
    <dbReference type="NCBI Taxonomy" id="1795308"/>
    <lineage>
        <taxon>Bacteria</taxon>
        <taxon>Pseudomonadati</taxon>
        <taxon>Pseudomonadota</taxon>
        <taxon>Alphaproteobacteria</taxon>
        <taxon>Rhodobacterales</taxon>
        <taxon>Paracoccaceae</taxon>
        <taxon>Pseudothioclava</taxon>
    </lineage>
</organism>
<dbReference type="OrthoDB" id="7847787at2"/>
<evidence type="ECO:0000313" key="2">
    <source>
        <dbReference type="EMBL" id="PCD76724.1"/>
    </source>
</evidence>
<dbReference type="InterPro" id="IPR034660">
    <property type="entry name" value="DinB/YfiT-like"/>
</dbReference>
<sequence>MGDLDLARAALRARQGAGARYEAATAPAQELALARLGAAYFARKLNELSDAELAMPSARPGWTRARVAASVALQAREIAQAIEDALGLESDERAETDRAALDLAETLPPRALRHLCAHADVHLAVVWRDVPEAGWAGQVALARGTTDICATPRQRAIALWAGALALGNGGRLRDVPQDLRDELAKQD</sequence>
<keyword evidence="2" id="KW-0670">Pyruvate</keyword>
<evidence type="ECO:0000259" key="1">
    <source>
        <dbReference type="Pfam" id="PF11716"/>
    </source>
</evidence>
<dbReference type="InterPro" id="IPR024344">
    <property type="entry name" value="MDMPI_metal-binding"/>
</dbReference>
<dbReference type="RefSeq" id="WP_096432328.1">
    <property type="nucleotide sequence ID" value="NZ_NTJD01000004.1"/>
</dbReference>
<keyword evidence="3" id="KW-1185">Reference proteome</keyword>
<reference evidence="2 3" key="1">
    <citation type="submission" date="2017-09" db="EMBL/GenBank/DDBJ databases">
        <title>A multilocus sequence analysis scheme for characterization of bacteria in the genus Thioclava.</title>
        <authorList>
            <person name="Liu Y."/>
            <person name="Shao Z."/>
        </authorList>
    </citation>
    <scope>NUCLEOTIDE SEQUENCE [LARGE SCALE GENOMIC DNA]</scope>
    <source>
        <strain evidence="2 3">CAU 1312</strain>
    </source>
</reference>
<dbReference type="Gene3D" id="1.20.120.450">
    <property type="entry name" value="dinb family like domain"/>
    <property type="match status" value="1"/>
</dbReference>
<proteinExistence type="predicted"/>
<accession>A0A2A4CRJ9</accession>
<dbReference type="SUPFAM" id="SSF109854">
    <property type="entry name" value="DinB/YfiT-like putative metalloenzymes"/>
    <property type="match status" value="1"/>
</dbReference>
<dbReference type="AlphaFoldDB" id="A0A2A4CRJ9"/>
<dbReference type="Pfam" id="PF11716">
    <property type="entry name" value="MDMPI_N"/>
    <property type="match status" value="1"/>
</dbReference>
<evidence type="ECO:0000313" key="3">
    <source>
        <dbReference type="Proteomes" id="UP000243507"/>
    </source>
</evidence>
<dbReference type="GO" id="GO:0046872">
    <property type="term" value="F:metal ion binding"/>
    <property type="evidence" value="ECO:0007669"/>
    <property type="project" value="InterPro"/>
</dbReference>
<protein>
    <submittedName>
        <fullName evidence="2">Maleylpyruvate isomerase</fullName>
    </submittedName>
</protein>